<dbReference type="PANTHER" id="PTHR34776">
    <property type="entry name" value="F17F16.3 PROTEIN"/>
    <property type="match status" value="1"/>
</dbReference>
<accession>A0A9P5TGR3</accession>
<sequence>MPSQRETHFGYHLSHPPPSEFGAVQESLGIYPASSFIIQVKNPLAPATGPQQSHGKGAEYPESLMRDVFGTAEGLEHQARGRHSYGLRFTSCETPELLDYKGAELLFIAARSGEKGLEESLGEGRGKALSLIEDKEAHESVQQVFQELGLENEKFPVEALEGSWI</sequence>
<evidence type="ECO:0000313" key="1">
    <source>
        <dbReference type="EMBL" id="KAF8879093.1"/>
    </source>
</evidence>
<gene>
    <name evidence="1" type="ORF">CPB84DRAFT_1793614</name>
</gene>
<dbReference type="Proteomes" id="UP000724874">
    <property type="component" value="Unassembled WGS sequence"/>
</dbReference>
<organism evidence="1 2">
    <name type="scientific">Gymnopilus junonius</name>
    <name type="common">Spectacular rustgill mushroom</name>
    <name type="synonym">Gymnopilus spectabilis subsp. junonius</name>
    <dbReference type="NCBI Taxonomy" id="109634"/>
    <lineage>
        <taxon>Eukaryota</taxon>
        <taxon>Fungi</taxon>
        <taxon>Dikarya</taxon>
        <taxon>Basidiomycota</taxon>
        <taxon>Agaricomycotina</taxon>
        <taxon>Agaricomycetes</taxon>
        <taxon>Agaricomycetidae</taxon>
        <taxon>Agaricales</taxon>
        <taxon>Agaricineae</taxon>
        <taxon>Hymenogastraceae</taxon>
        <taxon>Gymnopilus</taxon>
    </lineage>
</organism>
<dbReference type="OrthoDB" id="1028014at2759"/>
<dbReference type="AlphaFoldDB" id="A0A9P5TGR3"/>
<protein>
    <submittedName>
        <fullName evidence="1">Uncharacterized protein</fullName>
    </submittedName>
</protein>
<proteinExistence type="predicted"/>
<dbReference type="PANTHER" id="PTHR34776:SF1">
    <property type="entry name" value="F17F16.3 PROTEIN"/>
    <property type="match status" value="1"/>
</dbReference>
<keyword evidence="2" id="KW-1185">Reference proteome</keyword>
<evidence type="ECO:0000313" key="2">
    <source>
        <dbReference type="Proteomes" id="UP000724874"/>
    </source>
</evidence>
<dbReference type="EMBL" id="JADNYJ010000152">
    <property type="protein sequence ID" value="KAF8879093.1"/>
    <property type="molecule type" value="Genomic_DNA"/>
</dbReference>
<reference evidence="1" key="1">
    <citation type="submission" date="2020-11" db="EMBL/GenBank/DDBJ databases">
        <authorList>
            <consortium name="DOE Joint Genome Institute"/>
            <person name="Ahrendt S."/>
            <person name="Riley R."/>
            <person name="Andreopoulos W."/>
            <person name="LaButti K."/>
            <person name="Pangilinan J."/>
            <person name="Ruiz-duenas F.J."/>
            <person name="Barrasa J.M."/>
            <person name="Sanchez-Garcia M."/>
            <person name="Camarero S."/>
            <person name="Miyauchi S."/>
            <person name="Serrano A."/>
            <person name="Linde D."/>
            <person name="Babiker R."/>
            <person name="Drula E."/>
            <person name="Ayuso-Fernandez I."/>
            <person name="Pacheco R."/>
            <person name="Padilla G."/>
            <person name="Ferreira P."/>
            <person name="Barriuso J."/>
            <person name="Kellner H."/>
            <person name="Castanera R."/>
            <person name="Alfaro M."/>
            <person name="Ramirez L."/>
            <person name="Pisabarro A.G."/>
            <person name="Kuo A."/>
            <person name="Tritt A."/>
            <person name="Lipzen A."/>
            <person name="He G."/>
            <person name="Yan M."/>
            <person name="Ng V."/>
            <person name="Cullen D."/>
            <person name="Martin F."/>
            <person name="Rosso M.-N."/>
            <person name="Henrissat B."/>
            <person name="Hibbett D."/>
            <person name="Martinez A.T."/>
            <person name="Grigoriev I.V."/>
        </authorList>
    </citation>
    <scope>NUCLEOTIDE SEQUENCE</scope>
    <source>
        <strain evidence="1">AH 44721</strain>
    </source>
</reference>
<comment type="caution">
    <text evidence="1">The sequence shown here is derived from an EMBL/GenBank/DDBJ whole genome shotgun (WGS) entry which is preliminary data.</text>
</comment>
<name>A0A9P5TGR3_GYMJU</name>